<proteinExistence type="predicted"/>
<protein>
    <recommendedName>
        <fullName evidence="1">Limiting CO2-inducible protein B/C beta carbonyic anhydrase domain-containing protein</fullName>
    </recommendedName>
</protein>
<dbReference type="PANTHER" id="PTHR38016">
    <property type="entry name" value="UNNAMED PRODUCT"/>
    <property type="match status" value="1"/>
</dbReference>
<dbReference type="AlphaFoldDB" id="A0AAE0G155"/>
<keyword evidence="3" id="KW-1185">Reference proteome</keyword>
<dbReference type="PANTHER" id="PTHR38016:SF1">
    <property type="entry name" value="LIMITING CO2-INDUCIBLE PROTEIN B_C BETA CARBONYIC ANHYDRASE DOMAIN-CONTAINING PROTEIN"/>
    <property type="match status" value="1"/>
</dbReference>
<feature type="domain" description="Limiting CO2-inducible protein B/C beta carbonyic anhydrase" evidence="1">
    <location>
        <begin position="245"/>
        <end position="458"/>
    </location>
</feature>
<evidence type="ECO:0000259" key="1">
    <source>
        <dbReference type="Pfam" id="PF18599"/>
    </source>
</evidence>
<organism evidence="2 3">
    <name type="scientific">Cymbomonas tetramitiformis</name>
    <dbReference type="NCBI Taxonomy" id="36881"/>
    <lineage>
        <taxon>Eukaryota</taxon>
        <taxon>Viridiplantae</taxon>
        <taxon>Chlorophyta</taxon>
        <taxon>Pyramimonadophyceae</taxon>
        <taxon>Pyramimonadales</taxon>
        <taxon>Pyramimonadaceae</taxon>
        <taxon>Cymbomonas</taxon>
    </lineage>
</organism>
<feature type="domain" description="Limiting CO2-inducible protein B/C beta carbonyic anhydrase" evidence="1">
    <location>
        <begin position="835"/>
        <end position="1048"/>
    </location>
</feature>
<evidence type="ECO:0000313" key="3">
    <source>
        <dbReference type="Proteomes" id="UP001190700"/>
    </source>
</evidence>
<evidence type="ECO:0000313" key="2">
    <source>
        <dbReference type="EMBL" id="KAK3269280.1"/>
    </source>
</evidence>
<comment type="caution">
    <text evidence="2">The sequence shown here is derived from an EMBL/GenBank/DDBJ whole genome shotgun (WGS) entry which is preliminary data.</text>
</comment>
<dbReference type="Proteomes" id="UP001190700">
    <property type="component" value="Unassembled WGS sequence"/>
</dbReference>
<dbReference type="EMBL" id="LGRX02011088">
    <property type="protein sequence ID" value="KAK3269280.1"/>
    <property type="molecule type" value="Genomic_DNA"/>
</dbReference>
<dbReference type="InterPro" id="IPR040703">
    <property type="entry name" value="LCIB/C_CA"/>
</dbReference>
<reference evidence="2 3" key="1">
    <citation type="journal article" date="2015" name="Genome Biol. Evol.">
        <title>Comparative Genomics of a Bacterivorous Green Alga Reveals Evolutionary Causalities and Consequences of Phago-Mixotrophic Mode of Nutrition.</title>
        <authorList>
            <person name="Burns J.A."/>
            <person name="Paasch A."/>
            <person name="Narechania A."/>
            <person name="Kim E."/>
        </authorList>
    </citation>
    <scope>NUCLEOTIDE SEQUENCE [LARGE SCALE GENOMIC DNA]</scope>
    <source>
        <strain evidence="2 3">PLY_AMNH</strain>
    </source>
</reference>
<sequence length="1063" mass="115532">MGGIGGVPFVGKTGFMAFSNHVPDNGNVLILFGPHIAISESGELGKYLRQGQSKESTACGAVLAAYNSCCSGSLDFAFDESDMQQCWLRSSVAKAMPKIQAAEEPISALVHAAYESIKEEMMTIVNTDFGSGKLVLIGGVQINMPAPFEDHFQPLMFQVCNPQEKPTATNGTDLLQHFMHQPPAPRGWSEQCLDCDSRPLTRMENGNTSPTSTSEHLDTFAWLNWSPKPTTPCCNTLLRCFPGALPGTAVLRRMLVALEPLGFTPENTIYGQSICPDEINNEKGNLSSLMAEHWGECFPMGGIGGVPFVGKTGFMAFSHHVPDNGNVLILFGPHIAISESGELGKYLRQGQSKESTACGAVLAALNSCCAGNLFPFDESDMQQCWLRNSVTKAMPKIQAAEEPISALIHATYESIKEEMMTIVNTDFGSGKLVLIGGVQINMPAPFEDHFQPLMFQVCNPQEKPTATNGTDLLQYLICQPPVPRRWSEHCSDCDSRQMSSELKPERLDTFAWLNWSPKPSTPCCNTLLRCFPGALPGTATLRRMLVALEPLGFTPENTIYGQSICPDEINNEKGNLSSLMAEHWGECFPMGGIGGVPFVGKTGFMAFSNHVPDNGNVLILFGPHIAISESGELGKYLRQGQSKESTACGAVLAAYNSCCSGSLDFAFDESDMQQCWLRSSVAKAMPKIQAAEEPISALVHAAYESIKEEMMTIVNTDFGSGKLVLIGGVQINMPAPFEDHFQPLMFQVCNPQEKPTATNGTDLLQHFMHQPPAPRGWSEQCLDCDSRLLTRMENGNTSPTSTSEHLDTFAWLNWSPKPTTPCCNTLLRCFPGVLPGTAVLRRMLVALEPLGFTPENTIYGQSICPDEINNEKGNLSSLMAEHWGECFPMGGIGGVPFVGKTGFMAFSNHVPDNGNVLILFGPHIAISESGELGKYLRQGQSKESTACGAVLAAYNSCCSGSLDFAFDESDMQQCWLRNSVTKALPKIQAAEEPISALIHATYESIKEQMFTIVNTDFGSGKLVLIGGVQINMPAPFEDHFQPLMFQVASEDHATVDLLSQLKV</sequence>
<name>A0AAE0G155_9CHLO</name>
<accession>A0AAE0G155</accession>
<feature type="domain" description="Limiting CO2-inducible protein B/C beta carbonyic anhydrase" evidence="1">
    <location>
        <begin position="536"/>
        <end position="749"/>
    </location>
</feature>
<dbReference type="Pfam" id="PF18599">
    <property type="entry name" value="LCIB_C_CA"/>
    <property type="match status" value="4"/>
</dbReference>
<gene>
    <name evidence="2" type="ORF">CYMTET_22272</name>
</gene>
<feature type="domain" description="Limiting CO2-inducible protein B/C beta carbonyic anhydrase" evidence="1">
    <location>
        <begin position="1"/>
        <end position="160"/>
    </location>
</feature>